<keyword evidence="2" id="KW-1185">Reference proteome</keyword>
<evidence type="ECO:0000313" key="1">
    <source>
        <dbReference type="EMBL" id="ADI29444.1"/>
    </source>
</evidence>
<dbReference type="KEGG" id="meh:M301_1060"/>
<dbReference type="AlphaFoldDB" id="D7DQ73"/>
<reference evidence="2" key="1">
    <citation type="submission" date="2010-05" db="EMBL/GenBank/DDBJ databases">
        <title>Complete sequence of Methylotenera sp. 301.</title>
        <authorList>
            <person name="Lucas S."/>
            <person name="Copeland A."/>
            <person name="Lapidus A."/>
            <person name="Cheng J.-F."/>
            <person name="Bruce D."/>
            <person name="Goodwin L."/>
            <person name="Pitluck S."/>
            <person name="Clum A."/>
            <person name="Land M."/>
            <person name="Hauser L."/>
            <person name="Kyrpides N."/>
            <person name="Ivanova N."/>
            <person name="Chistoservova L."/>
            <person name="Kalyuzhnaya M."/>
            <person name="Woyke T."/>
        </authorList>
    </citation>
    <scope>NUCLEOTIDE SEQUENCE [LARGE SCALE GENOMIC DNA]</scope>
    <source>
        <strain evidence="2">301</strain>
    </source>
</reference>
<accession>D7DQ73</accession>
<gene>
    <name evidence="1" type="ordered locus">M301_1060</name>
</gene>
<sequence>MEPLSVKQRNEQAAFARFIGRLGEENHWSRISSRPEPEPDLLCTHIEEGEIAFELVSLTDPLIAKVQAAGERARTDAFSTSDPSERIIRNKLHKTYKTNICRIELLIYTDGQIMTTDDEIIPTIQPWFDAIHHPFKRIWFMGQFETSCLWSVV</sequence>
<protein>
    <submittedName>
        <fullName evidence="1">Uncharacterized protein</fullName>
    </submittedName>
</protein>
<dbReference type="OrthoDB" id="8896425at2"/>
<dbReference type="HOGENOM" id="CLU_1711126_0_0_4"/>
<dbReference type="RefSeq" id="WP_013147760.1">
    <property type="nucleotide sequence ID" value="NC_014207.1"/>
</dbReference>
<organism evidence="1 2">
    <name type="scientific">Methylotenera versatilis (strain 301)</name>
    <dbReference type="NCBI Taxonomy" id="666681"/>
    <lineage>
        <taxon>Bacteria</taxon>
        <taxon>Pseudomonadati</taxon>
        <taxon>Pseudomonadota</taxon>
        <taxon>Betaproteobacteria</taxon>
        <taxon>Nitrosomonadales</taxon>
        <taxon>Methylophilaceae</taxon>
        <taxon>Methylotenera</taxon>
    </lineage>
</organism>
<reference evidence="1 2" key="2">
    <citation type="journal article" date="2011" name="J. Bacteriol.">
        <title>Genomes of three methylotrophs from a single niche uncover genetic and metabolic divergence of Methylophilaceae.</title>
        <authorList>
            <person name="Lapidus A."/>
            <person name="Clum A."/>
            <person name="Labutti K."/>
            <person name="Kaluzhnaya M.G."/>
            <person name="Lim S."/>
            <person name="Beck D.A."/>
            <person name="Glavina Del Rio T."/>
            <person name="Nolan M."/>
            <person name="Mavromatis K."/>
            <person name="Huntemann M."/>
            <person name="Lucas S."/>
            <person name="Lidstrom M.E."/>
            <person name="Ivanova N."/>
            <person name="Chistoserdova L."/>
        </authorList>
    </citation>
    <scope>NUCLEOTIDE SEQUENCE [LARGE SCALE GENOMIC DNA]</scope>
    <source>
        <strain evidence="1 2">301</strain>
    </source>
</reference>
<dbReference type="Proteomes" id="UP000000383">
    <property type="component" value="Chromosome"/>
</dbReference>
<proteinExistence type="predicted"/>
<evidence type="ECO:0000313" key="2">
    <source>
        <dbReference type="Proteomes" id="UP000000383"/>
    </source>
</evidence>
<name>D7DQ73_METV0</name>
<dbReference type="EMBL" id="CP002056">
    <property type="protein sequence ID" value="ADI29444.1"/>
    <property type="molecule type" value="Genomic_DNA"/>
</dbReference>